<dbReference type="GeneID" id="127764071"/>
<proteinExistence type="inferred from homology"/>
<dbReference type="InterPro" id="IPR045249">
    <property type="entry name" value="HARBI1-like"/>
</dbReference>
<dbReference type="Proteomes" id="UP000007306">
    <property type="component" value="Chromosome 2"/>
</dbReference>
<dbReference type="AlphaFoldDB" id="I1NYR9"/>
<dbReference type="HOGENOM" id="CLU_040082_0_0_1"/>
<keyword evidence="4" id="KW-0540">Nuclease</keyword>
<keyword evidence="6" id="KW-0378">Hydrolase</keyword>
<evidence type="ECO:0000313" key="11">
    <source>
        <dbReference type="Proteomes" id="UP000007306"/>
    </source>
</evidence>
<organism evidence="10 11">
    <name type="scientific">Oryza glaberrima</name>
    <name type="common">African rice</name>
    <dbReference type="NCBI Taxonomy" id="4538"/>
    <lineage>
        <taxon>Eukaryota</taxon>
        <taxon>Viridiplantae</taxon>
        <taxon>Streptophyta</taxon>
        <taxon>Embryophyta</taxon>
        <taxon>Tracheophyta</taxon>
        <taxon>Spermatophyta</taxon>
        <taxon>Magnoliopsida</taxon>
        <taxon>Liliopsida</taxon>
        <taxon>Poales</taxon>
        <taxon>Poaceae</taxon>
        <taxon>BOP clade</taxon>
        <taxon>Oryzoideae</taxon>
        <taxon>Oryzeae</taxon>
        <taxon>Oryzinae</taxon>
        <taxon>Oryza</taxon>
    </lineage>
</organism>
<dbReference type="InterPro" id="IPR058353">
    <property type="entry name" value="DUF8040"/>
</dbReference>
<dbReference type="GO" id="GO:0046872">
    <property type="term" value="F:metal ion binding"/>
    <property type="evidence" value="ECO:0007669"/>
    <property type="project" value="UniProtKB-KW"/>
</dbReference>
<evidence type="ECO:0000259" key="9">
    <source>
        <dbReference type="Pfam" id="PF26138"/>
    </source>
</evidence>
<evidence type="ECO:0000256" key="7">
    <source>
        <dbReference type="ARBA" id="ARBA00023242"/>
    </source>
</evidence>
<dbReference type="GO" id="GO:0005634">
    <property type="term" value="C:nucleus"/>
    <property type="evidence" value="ECO:0007669"/>
    <property type="project" value="UniProtKB-SubCell"/>
</dbReference>
<dbReference type="eggNOG" id="KOG4585">
    <property type="taxonomic scope" value="Eukaryota"/>
</dbReference>
<reference evidence="10 11" key="2">
    <citation type="submission" date="2018-04" db="EMBL/GenBank/DDBJ databases">
        <title>OglaRS2 (Oryza glaberrima Reference Sequence Version 2).</title>
        <authorList>
            <person name="Zhang J."/>
            <person name="Kudrna D."/>
            <person name="Lee S."/>
            <person name="Talag J."/>
            <person name="Rajasekar S."/>
            <person name="Wing R.A."/>
        </authorList>
    </citation>
    <scope>NUCLEOTIDE SEQUENCE [LARGE SCALE GENOMIC DNA]</scope>
    <source>
        <strain evidence="10 11">cv. IRGC 96717</strain>
    </source>
</reference>
<protein>
    <submittedName>
        <fullName evidence="10">Uncharacterized protein</fullName>
    </submittedName>
</protein>
<dbReference type="Pfam" id="PF13359">
    <property type="entry name" value="DDE_Tnp_4"/>
    <property type="match status" value="1"/>
</dbReference>
<dbReference type="RefSeq" id="XP_052144856.1">
    <property type="nucleotide sequence ID" value="XM_052288896.1"/>
</dbReference>
<dbReference type="PANTHER" id="PTHR22930">
    <property type="match status" value="1"/>
</dbReference>
<dbReference type="OMA" id="DLNFVHV"/>
<dbReference type="Gramene" id="ORGLA02G0087500.1">
    <property type="protein sequence ID" value="ORGLA02G0087500.1"/>
    <property type="gene ID" value="ORGLA02G0087500"/>
</dbReference>
<sequence length="397" mass="45414">MDPEDLTDSEEDEDDDMMFFILPTLYLVSTGSEEPCHTSKFSGAEWICEVLEDDRGEGYAKFRMEPQILQKFSDFLRSKNLLRNTRGVSVEEQIGMFIYMLSRNASFQKMSDRFEHSRETIHRHIKACFDAITSLTDEFVKHPSTETHWKISSDPQYGPYFKNCIGAIDGVHVPITISDYEAAPYRNIEDSLSQNVMLACDFDLNFVHVCSGHEGSASDAAVLYAAVECGFEVPSNKYYLVDRGYANTPSFLAPYREAAYHIEEQSNCQPSDYKELFNLRHSKLRNNIKRATALLKMRFPILNVATFYQIETQAKIPAAAVVLHNIMQGQRDDDDDDDGWAFNQAMPVSSRRTVVLPSGDDAYGNDVEELNNQCSMGDALRDYIAKKMWTDYERNRR</sequence>
<name>I1NYR9_ORYGL</name>
<dbReference type="GO" id="GO:0016787">
    <property type="term" value="F:hydrolase activity"/>
    <property type="evidence" value="ECO:0007669"/>
    <property type="project" value="UniProtKB-KW"/>
</dbReference>
<keyword evidence="11" id="KW-1185">Reference proteome</keyword>
<dbReference type="KEGG" id="ogl:127764071"/>
<keyword evidence="5" id="KW-0479">Metal-binding</keyword>
<evidence type="ECO:0000256" key="5">
    <source>
        <dbReference type="ARBA" id="ARBA00022723"/>
    </source>
</evidence>
<dbReference type="STRING" id="4538.I1NYR9"/>
<feature type="domain" description="DUF8040" evidence="9">
    <location>
        <begin position="38"/>
        <end position="133"/>
    </location>
</feature>
<evidence type="ECO:0000313" key="10">
    <source>
        <dbReference type="EnsemblPlants" id="ORGLA02G0087500.1"/>
    </source>
</evidence>
<comment type="similarity">
    <text evidence="3">Belongs to the HARBI1 family.</text>
</comment>
<evidence type="ECO:0000256" key="6">
    <source>
        <dbReference type="ARBA" id="ARBA00022801"/>
    </source>
</evidence>
<feature type="domain" description="DDE Tnp4" evidence="8">
    <location>
        <begin position="168"/>
        <end position="325"/>
    </location>
</feature>
<dbReference type="EnsemblPlants" id="ORGLA02G0087500.1">
    <property type="protein sequence ID" value="ORGLA02G0087500.1"/>
    <property type="gene ID" value="ORGLA02G0087500"/>
</dbReference>
<evidence type="ECO:0000256" key="1">
    <source>
        <dbReference type="ARBA" id="ARBA00001968"/>
    </source>
</evidence>
<accession>I1NYR9</accession>
<gene>
    <name evidence="10" type="primary">LOC127764071</name>
</gene>
<dbReference type="Pfam" id="PF26138">
    <property type="entry name" value="DUF8040"/>
    <property type="match status" value="1"/>
</dbReference>
<keyword evidence="7" id="KW-0539">Nucleus</keyword>
<dbReference type="InterPro" id="IPR027806">
    <property type="entry name" value="HARBI1_dom"/>
</dbReference>
<evidence type="ECO:0000259" key="8">
    <source>
        <dbReference type="Pfam" id="PF13359"/>
    </source>
</evidence>
<evidence type="ECO:0000256" key="4">
    <source>
        <dbReference type="ARBA" id="ARBA00022722"/>
    </source>
</evidence>
<comment type="cofactor">
    <cofactor evidence="1">
        <name>a divalent metal cation</name>
        <dbReference type="ChEBI" id="CHEBI:60240"/>
    </cofactor>
</comment>
<dbReference type="GO" id="GO:0004518">
    <property type="term" value="F:nuclease activity"/>
    <property type="evidence" value="ECO:0007669"/>
    <property type="project" value="UniProtKB-KW"/>
</dbReference>
<dbReference type="PANTHER" id="PTHR22930:SF290">
    <property type="entry name" value="OS04G0422900 PROTEIN"/>
    <property type="match status" value="1"/>
</dbReference>
<evidence type="ECO:0000256" key="3">
    <source>
        <dbReference type="ARBA" id="ARBA00006958"/>
    </source>
</evidence>
<reference evidence="10" key="1">
    <citation type="submission" date="2015-06" db="UniProtKB">
        <authorList>
            <consortium name="EnsemblPlants"/>
        </authorList>
    </citation>
    <scope>IDENTIFICATION</scope>
</reference>
<evidence type="ECO:0000256" key="2">
    <source>
        <dbReference type="ARBA" id="ARBA00004123"/>
    </source>
</evidence>
<comment type="subcellular location">
    <subcellularLocation>
        <location evidence="2">Nucleus</location>
    </subcellularLocation>
</comment>